<dbReference type="PANTHER" id="PTHR43822">
    <property type="entry name" value="HOMOACONITASE, MITOCHONDRIAL-RELATED"/>
    <property type="match status" value="1"/>
</dbReference>
<dbReference type="GO" id="GO:0009098">
    <property type="term" value="P:L-leucine biosynthetic process"/>
    <property type="evidence" value="ECO:0007669"/>
    <property type="project" value="UniProtKB-UniRule"/>
</dbReference>
<evidence type="ECO:0000256" key="4">
    <source>
        <dbReference type="ARBA" id="ARBA00011271"/>
    </source>
</evidence>
<comment type="cofactor">
    <cofactor evidence="13">
        <name>[4Fe-4S] cluster</name>
        <dbReference type="ChEBI" id="CHEBI:49883"/>
    </cofactor>
    <text evidence="13">Binds 1 [4Fe-4S] cluster per subunit.</text>
</comment>
<organism evidence="15 16">
    <name type="scientific">Sphingomonas glacialis</name>
    <dbReference type="NCBI Taxonomy" id="658225"/>
    <lineage>
        <taxon>Bacteria</taxon>
        <taxon>Pseudomonadati</taxon>
        <taxon>Pseudomonadota</taxon>
        <taxon>Alphaproteobacteria</taxon>
        <taxon>Sphingomonadales</taxon>
        <taxon>Sphingomonadaceae</taxon>
        <taxon>Sphingomonas</taxon>
    </lineage>
</organism>
<dbReference type="CDD" id="cd01583">
    <property type="entry name" value="IPMI"/>
    <property type="match status" value="1"/>
</dbReference>
<dbReference type="HAMAP" id="MF_01026">
    <property type="entry name" value="LeuC_type1"/>
    <property type="match status" value="1"/>
</dbReference>
<dbReference type="NCBIfam" id="NF004016">
    <property type="entry name" value="PRK05478.1"/>
    <property type="match status" value="1"/>
</dbReference>
<dbReference type="FunFam" id="3.30.499.10:FF:000007">
    <property type="entry name" value="3-isopropylmalate dehydratase large subunit"/>
    <property type="match status" value="1"/>
</dbReference>
<evidence type="ECO:0000256" key="3">
    <source>
        <dbReference type="ARBA" id="ARBA00004729"/>
    </source>
</evidence>
<evidence type="ECO:0000256" key="12">
    <source>
        <dbReference type="ARBA" id="ARBA00023304"/>
    </source>
</evidence>
<dbReference type="Proteomes" id="UP000319931">
    <property type="component" value="Unassembled WGS sequence"/>
</dbReference>
<evidence type="ECO:0000259" key="14">
    <source>
        <dbReference type="Pfam" id="PF00330"/>
    </source>
</evidence>
<dbReference type="InterPro" id="IPR036008">
    <property type="entry name" value="Aconitase_4Fe-4S_dom"/>
</dbReference>
<sequence length="469" mass="48759">MPSTLYDKLWDSHLVADLPGGEALLYIDRHLVHEVSSPQAFQALRDAGRRVRRPETHLAVADHAVPTRARGGTIADPLASAQVAELEANAAAFDVPYRRLDGEGQGIVHVIGPEAGFTLPGITLVCGDSHTTTHGAFGALAFGIGASECGTVMAAQCLKQTRAKTMRVELTGTLSPHVTAKDVALALIARIGGLGAAGHAVEYIGPAVSAMSMAARMTLCNMTIEAGGRIGLVAPDETTFAFLKGRAMAPQGAPWDQAVAYWRTLGSDPEAVFDKSVTLDLGEIAPQVSWGTAPDDSAPITARVPDPTTLADPSARAKMEKALAYMGLSAGTALSGIAIDRVFIGSCTNGRIEDLRAAAAIVAGRRVAPGVTAIVVPGSTATKHQAEHEGLDAVFLAAGFEWRHAGCSMCVAMNDDRLLPGERCASTSNRNFEGRQGPGGCTHLMSPAMAAAAGIAGHLVDVRTLEPAR</sequence>
<dbReference type="PROSITE" id="PS00450">
    <property type="entry name" value="ACONITASE_1"/>
    <property type="match status" value="1"/>
</dbReference>
<evidence type="ECO:0000256" key="6">
    <source>
        <dbReference type="ARBA" id="ARBA00022485"/>
    </source>
</evidence>
<dbReference type="PANTHER" id="PTHR43822:SF9">
    <property type="entry name" value="3-ISOPROPYLMALATE DEHYDRATASE"/>
    <property type="match status" value="1"/>
</dbReference>
<comment type="catalytic activity">
    <reaction evidence="1 13">
        <text>(2R,3S)-3-isopropylmalate = (2S)-2-isopropylmalate</text>
        <dbReference type="Rhea" id="RHEA:32287"/>
        <dbReference type="ChEBI" id="CHEBI:1178"/>
        <dbReference type="ChEBI" id="CHEBI:35121"/>
        <dbReference type="EC" id="4.2.1.33"/>
    </reaction>
</comment>
<dbReference type="Pfam" id="PF00330">
    <property type="entry name" value="Aconitase"/>
    <property type="match status" value="1"/>
</dbReference>
<dbReference type="InterPro" id="IPR033941">
    <property type="entry name" value="IPMI_cat"/>
</dbReference>
<dbReference type="EMBL" id="RCZC01000007">
    <property type="protein sequence ID" value="TPG49418.1"/>
    <property type="molecule type" value="Genomic_DNA"/>
</dbReference>
<feature type="binding site" evidence="13">
    <location>
        <position position="410"/>
    </location>
    <ligand>
        <name>[4Fe-4S] cluster</name>
        <dbReference type="ChEBI" id="CHEBI:49883"/>
    </ligand>
</feature>
<dbReference type="NCBIfam" id="NF009116">
    <property type="entry name" value="PRK12466.1"/>
    <property type="match status" value="1"/>
</dbReference>
<dbReference type="GO" id="GO:0051539">
    <property type="term" value="F:4 iron, 4 sulfur cluster binding"/>
    <property type="evidence" value="ECO:0007669"/>
    <property type="project" value="UniProtKB-KW"/>
</dbReference>
<dbReference type="RefSeq" id="WP_140851844.1">
    <property type="nucleotide sequence ID" value="NZ_RCZC01000007.1"/>
</dbReference>
<dbReference type="UniPathway" id="UPA00048">
    <property type="reaction ID" value="UER00071"/>
</dbReference>
<keyword evidence="8 13" id="KW-0479">Metal-binding</keyword>
<dbReference type="InterPro" id="IPR018136">
    <property type="entry name" value="Aconitase_4Fe-4S_BS"/>
</dbReference>
<keyword evidence="6 13" id="KW-0004">4Fe-4S</keyword>
<dbReference type="InterPro" id="IPR050067">
    <property type="entry name" value="IPM_dehydratase_rel_enz"/>
</dbReference>
<evidence type="ECO:0000256" key="8">
    <source>
        <dbReference type="ARBA" id="ARBA00022723"/>
    </source>
</evidence>
<dbReference type="NCBIfam" id="TIGR00170">
    <property type="entry name" value="leuC"/>
    <property type="match status" value="1"/>
</dbReference>
<comment type="subunit">
    <text evidence="4 13">Heterodimer of LeuC and LeuD.</text>
</comment>
<dbReference type="PROSITE" id="PS01244">
    <property type="entry name" value="ACONITASE_2"/>
    <property type="match status" value="1"/>
</dbReference>
<accession>A0A502FIX6</accession>
<reference evidence="15 16" key="1">
    <citation type="journal article" date="2019" name="Environ. Microbiol.">
        <title>Species interactions and distinct microbial communities in high Arctic permafrost affected cryosols are associated with the CH4 and CO2 gas fluxes.</title>
        <authorList>
            <person name="Altshuler I."/>
            <person name="Hamel J."/>
            <person name="Turney S."/>
            <person name="Magnuson E."/>
            <person name="Levesque R."/>
            <person name="Greer C."/>
            <person name="Whyte L.G."/>
        </authorList>
    </citation>
    <scope>NUCLEOTIDE SEQUENCE [LARGE SCALE GENOMIC DNA]</scope>
    <source>
        <strain evidence="15 16">E6.1</strain>
    </source>
</reference>
<dbReference type="AlphaFoldDB" id="A0A502FIX6"/>
<feature type="binding site" evidence="13">
    <location>
        <position position="407"/>
    </location>
    <ligand>
        <name>[4Fe-4S] cluster</name>
        <dbReference type="ChEBI" id="CHEBI:49883"/>
    </ligand>
</feature>
<comment type="similarity">
    <text evidence="13">Belongs to the aconitase/IPM isomerase family. LeuC type 1 subfamily.</text>
</comment>
<feature type="domain" description="Aconitase/3-isopropylmalate dehydratase large subunit alpha/beta/alpha" evidence="14">
    <location>
        <begin position="7"/>
        <end position="457"/>
    </location>
</feature>
<proteinExistence type="inferred from homology"/>
<keyword evidence="11 13" id="KW-0456">Lyase</keyword>
<dbReference type="EC" id="4.2.1.33" evidence="13"/>
<evidence type="ECO:0000256" key="13">
    <source>
        <dbReference type="HAMAP-Rule" id="MF_01026"/>
    </source>
</evidence>
<keyword evidence="5 13" id="KW-0432">Leucine biosynthesis</keyword>
<dbReference type="GO" id="GO:0003861">
    <property type="term" value="F:3-isopropylmalate dehydratase activity"/>
    <property type="evidence" value="ECO:0007669"/>
    <property type="project" value="UniProtKB-UniRule"/>
</dbReference>
<evidence type="ECO:0000256" key="2">
    <source>
        <dbReference type="ARBA" id="ARBA00002695"/>
    </source>
</evidence>
<comment type="caution">
    <text evidence="15">The sequence shown here is derived from an EMBL/GenBank/DDBJ whole genome shotgun (WGS) entry which is preliminary data.</text>
</comment>
<comment type="function">
    <text evidence="2 13">Catalyzes the isomerization between 2-isopropylmalate and 3-isopropylmalate, via the formation of 2-isopropylmaleate.</text>
</comment>
<evidence type="ECO:0000256" key="9">
    <source>
        <dbReference type="ARBA" id="ARBA00023004"/>
    </source>
</evidence>
<dbReference type="Gene3D" id="3.30.499.10">
    <property type="entry name" value="Aconitase, domain 3"/>
    <property type="match status" value="2"/>
</dbReference>
<keyword evidence="12 13" id="KW-0100">Branched-chain amino acid biosynthesis</keyword>
<dbReference type="GO" id="GO:0046872">
    <property type="term" value="F:metal ion binding"/>
    <property type="evidence" value="ECO:0007669"/>
    <property type="project" value="UniProtKB-KW"/>
</dbReference>
<dbReference type="PRINTS" id="PR00415">
    <property type="entry name" value="ACONITASE"/>
</dbReference>
<evidence type="ECO:0000256" key="5">
    <source>
        <dbReference type="ARBA" id="ARBA00022430"/>
    </source>
</evidence>
<dbReference type="InterPro" id="IPR004430">
    <property type="entry name" value="3-IsopropMal_deHydase_lsu"/>
</dbReference>
<dbReference type="InterPro" id="IPR001030">
    <property type="entry name" value="Acoase/IPM_deHydtase_lsu_aba"/>
</dbReference>
<name>A0A502FIX6_9SPHN</name>
<evidence type="ECO:0000256" key="10">
    <source>
        <dbReference type="ARBA" id="ARBA00023014"/>
    </source>
</evidence>
<keyword evidence="7 13" id="KW-0028">Amino-acid biosynthesis</keyword>
<evidence type="ECO:0000313" key="16">
    <source>
        <dbReference type="Proteomes" id="UP000319931"/>
    </source>
</evidence>
<keyword evidence="10 13" id="KW-0411">Iron-sulfur</keyword>
<gene>
    <name evidence="13 15" type="primary">leuC</name>
    <name evidence="15" type="ORF">EAH76_18945</name>
</gene>
<keyword evidence="9 13" id="KW-0408">Iron</keyword>
<comment type="pathway">
    <text evidence="3 13">Amino-acid biosynthesis; L-leucine biosynthesis; L-leucine from 3-methyl-2-oxobutanoate: step 2/4.</text>
</comment>
<evidence type="ECO:0000313" key="15">
    <source>
        <dbReference type="EMBL" id="TPG49418.1"/>
    </source>
</evidence>
<evidence type="ECO:0000256" key="7">
    <source>
        <dbReference type="ARBA" id="ARBA00022605"/>
    </source>
</evidence>
<feature type="binding site" evidence="13">
    <location>
        <position position="347"/>
    </location>
    <ligand>
        <name>[4Fe-4S] cluster</name>
        <dbReference type="ChEBI" id="CHEBI:49883"/>
    </ligand>
</feature>
<dbReference type="OrthoDB" id="9802769at2"/>
<protein>
    <recommendedName>
        <fullName evidence="13">3-isopropylmalate dehydratase large subunit</fullName>
        <ecNumber evidence="13">4.2.1.33</ecNumber>
    </recommendedName>
    <alternativeName>
        <fullName evidence="13">Alpha-IPM isomerase</fullName>
        <shortName evidence="13">IPMI</shortName>
    </alternativeName>
    <alternativeName>
        <fullName evidence="13">Isopropylmalate isomerase</fullName>
    </alternativeName>
</protein>
<evidence type="ECO:0000256" key="1">
    <source>
        <dbReference type="ARBA" id="ARBA00000491"/>
    </source>
</evidence>
<keyword evidence="16" id="KW-1185">Reference proteome</keyword>
<evidence type="ECO:0000256" key="11">
    <source>
        <dbReference type="ARBA" id="ARBA00023239"/>
    </source>
</evidence>
<dbReference type="SUPFAM" id="SSF53732">
    <property type="entry name" value="Aconitase iron-sulfur domain"/>
    <property type="match status" value="1"/>
</dbReference>
<dbReference type="InterPro" id="IPR015931">
    <property type="entry name" value="Acnase/IPM_dHydase_lsu_aba_1/3"/>
</dbReference>